<protein>
    <recommendedName>
        <fullName evidence="7">ADP-ribosylation factor-like protein 15</fullName>
    </recommendedName>
</protein>
<dbReference type="InterPro" id="IPR006689">
    <property type="entry name" value="Small_GTPase_ARF/SAR"/>
</dbReference>
<feature type="binding site" evidence="4">
    <location>
        <position position="45"/>
    </location>
    <ligand>
        <name>Mg(2+)</name>
        <dbReference type="ChEBI" id="CHEBI:18420"/>
    </ligand>
</feature>
<dbReference type="Proteomes" id="UP000728032">
    <property type="component" value="Unassembled WGS sequence"/>
</dbReference>
<organism evidence="5">
    <name type="scientific">Oppiella nova</name>
    <dbReference type="NCBI Taxonomy" id="334625"/>
    <lineage>
        <taxon>Eukaryota</taxon>
        <taxon>Metazoa</taxon>
        <taxon>Ecdysozoa</taxon>
        <taxon>Arthropoda</taxon>
        <taxon>Chelicerata</taxon>
        <taxon>Arachnida</taxon>
        <taxon>Acari</taxon>
        <taxon>Acariformes</taxon>
        <taxon>Sarcoptiformes</taxon>
        <taxon>Oribatida</taxon>
        <taxon>Brachypylina</taxon>
        <taxon>Oppioidea</taxon>
        <taxon>Oppiidae</taxon>
        <taxon>Oppiella</taxon>
    </lineage>
</organism>
<dbReference type="SMART" id="SM00178">
    <property type="entry name" value="SAR"/>
    <property type="match status" value="1"/>
</dbReference>
<name>A0A7R9QQB2_9ACAR</name>
<evidence type="ECO:0000313" key="6">
    <source>
        <dbReference type="Proteomes" id="UP000728032"/>
    </source>
</evidence>
<dbReference type="GO" id="GO:0005525">
    <property type="term" value="F:GTP binding"/>
    <property type="evidence" value="ECO:0007669"/>
    <property type="project" value="UniProtKB-KW"/>
</dbReference>
<accession>A0A7R9QQB2</accession>
<evidence type="ECO:0000256" key="4">
    <source>
        <dbReference type="PIRSR" id="PIRSR606689-2"/>
    </source>
</evidence>
<evidence type="ECO:0000256" key="3">
    <source>
        <dbReference type="PIRSR" id="PIRSR606689-1"/>
    </source>
</evidence>
<proteinExistence type="predicted"/>
<feature type="binding site" evidence="3">
    <location>
        <position position="67"/>
    </location>
    <ligand>
        <name>GTP</name>
        <dbReference type="ChEBI" id="CHEBI:37565"/>
    </ligand>
</feature>
<dbReference type="EMBL" id="OC922843">
    <property type="protein sequence ID" value="CAD7654466.1"/>
    <property type="molecule type" value="Genomic_DNA"/>
</dbReference>
<dbReference type="Gene3D" id="3.40.50.300">
    <property type="entry name" value="P-loop containing nucleotide triphosphate hydrolases"/>
    <property type="match status" value="1"/>
</dbReference>
<evidence type="ECO:0008006" key="7">
    <source>
        <dbReference type="Google" id="ProtNLM"/>
    </source>
</evidence>
<dbReference type="Pfam" id="PF00025">
    <property type="entry name" value="Arf"/>
    <property type="match status" value="1"/>
</dbReference>
<keyword evidence="2 3" id="KW-0342">GTP-binding</keyword>
<keyword evidence="6" id="KW-1185">Reference proteome</keyword>
<evidence type="ECO:0000256" key="1">
    <source>
        <dbReference type="ARBA" id="ARBA00022741"/>
    </source>
</evidence>
<keyword evidence="4" id="KW-0460">Magnesium</keyword>
<dbReference type="PRINTS" id="PR00328">
    <property type="entry name" value="SAR1GTPBP"/>
</dbReference>
<dbReference type="PROSITE" id="PS51417">
    <property type="entry name" value="ARF"/>
    <property type="match status" value="1"/>
</dbReference>
<dbReference type="PANTHER" id="PTHR46693">
    <property type="entry name" value="ADP-RIBOSYLATION FACTOR-LIKE PROTEIN 15"/>
    <property type="match status" value="1"/>
</dbReference>
<evidence type="ECO:0000256" key="2">
    <source>
        <dbReference type="ARBA" id="ARBA00023134"/>
    </source>
</evidence>
<gene>
    <name evidence="5" type="ORF">ONB1V03_LOCUS11113</name>
</gene>
<dbReference type="InterPro" id="IPR027417">
    <property type="entry name" value="P-loop_NTPase"/>
</dbReference>
<dbReference type="SUPFAM" id="SSF52540">
    <property type="entry name" value="P-loop containing nucleoside triphosphate hydrolases"/>
    <property type="match status" value="1"/>
</dbReference>
<dbReference type="GO" id="GO:0046872">
    <property type="term" value="F:metal ion binding"/>
    <property type="evidence" value="ECO:0007669"/>
    <property type="project" value="UniProtKB-KW"/>
</dbReference>
<feature type="binding site" evidence="3">
    <location>
        <begin position="21"/>
        <end position="28"/>
    </location>
    <ligand>
        <name>GTP</name>
        <dbReference type="ChEBI" id="CHEBI:37565"/>
    </ligand>
</feature>
<dbReference type="GO" id="GO:0003924">
    <property type="term" value="F:GTPase activity"/>
    <property type="evidence" value="ECO:0007669"/>
    <property type="project" value="InterPro"/>
</dbReference>
<dbReference type="PANTHER" id="PTHR46693:SF1">
    <property type="entry name" value="ADP-RIBOSYLATION FACTOR-LIKE PROTEIN 15"/>
    <property type="match status" value="1"/>
</dbReference>
<keyword evidence="1 3" id="KW-0547">Nucleotide-binding</keyword>
<dbReference type="InterPro" id="IPR042292">
    <property type="entry name" value="ARL15"/>
</dbReference>
<sequence length="179" mass="19859">MLCHKPLMLVVKDQYNILCLGLSGSGKSTLLAHLVGETTANIEPTNGFNIKTFPIKGTIVSIKELGGSGRVQNFWDYYFADKNAILFVVNASATEDELRLARETLRTVLSNIRLRGKPCLVLGTHSDVSGAKTEQELDLYFQNIMNGHKWQVLCCSSFDRQQTRSALETLIDLITISGH</sequence>
<dbReference type="OrthoDB" id="365445at2759"/>
<reference evidence="5" key="1">
    <citation type="submission" date="2020-11" db="EMBL/GenBank/DDBJ databases">
        <authorList>
            <person name="Tran Van P."/>
        </authorList>
    </citation>
    <scope>NUCLEOTIDE SEQUENCE</scope>
</reference>
<keyword evidence="4" id="KW-0479">Metal-binding</keyword>
<dbReference type="SMART" id="SM00177">
    <property type="entry name" value="ARF"/>
    <property type="match status" value="1"/>
</dbReference>
<dbReference type="AlphaFoldDB" id="A0A7R9QQB2"/>
<evidence type="ECO:0000313" key="5">
    <source>
        <dbReference type="EMBL" id="CAD7654466.1"/>
    </source>
</evidence>
<feature type="binding site" evidence="4">
    <location>
        <position position="28"/>
    </location>
    <ligand>
        <name>Mg(2+)</name>
        <dbReference type="ChEBI" id="CHEBI:18420"/>
    </ligand>
</feature>
<dbReference type="EMBL" id="CAJPVJ010008018">
    <property type="protein sequence ID" value="CAG2171653.1"/>
    <property type="molecule type" value="Genomic_DNA"/>
</dbReference>